<dbReference type="InterPro" id="IPR029058">
    <property type="entry name" value="AB_hydrolase_fold"/>
</dbReference>
<feature type="region of interest" description="Disordered" evidence="1">
    <location>
        <begin position="17"/>
        <end position="36"/>
    </location>
</feature>
<dbReference type="PROSITE" id="PS51257">
    <property type="entry name" value="PROKAR_LIPOPROTEIN"/>
    <property type="match status" value="1"/>
</dbReference>
<accession>A0A6J4KZH3</accession>
<protein>
    <submittedName>
        <fullName evidence="2">Uncharacterized protein</fullName>
    </submittedName>
</protein>
<dbReference type="Gene3D" id="3.40.50.1820">
    <property type="entry name" value="alpha/beta hydrolase"/>
    <property type="match status" value="1"/>
</dbReference>
<evidence type="ECO:0000313" key="2">
    <source>
        <dbReference type="EMBL" id="CAA9319125.1"/>
    </source>
</evidence>
<evidence type="ECO:0000256" key="1">
    <source>
        <dbReference type="SAM" id="MobiDB-lite"/>
    </source>
</evidence>
<proteinExistence type="predicted"/>
<gene>
    <name evidence="2" type="ORF">AVDCRST_MAG11-1919</name>
</gene>
<dbReference type="EMBL" id="CADCTU010000447">
    <property type="protein sequence ID" value="CAA9319125.1"/>
    <property type="molecule type" value="Genomic_DNA"/>
</dbReference>
<name>A0A6J4KZH3_9BACT</name>
<dbReference type="SUPFAM" id="SSF53474">
    <property type="entry name" value="alpha/beta-Hydrolases"/>
    <property type="match status" value="1"/>
</dbReference>
<reference evidence="2" key="1">
    <citation type="submission" date="2020-02" db="EMBL/GenBank/DDBJ databases">
        <authorList>
            <person name="Meier V. D."/>
        </authorList>
    </citation>
    <scope>NUCLEOTIDE SEQUENCE</scope>
    <source>
        <strain evidence="2">AVDCRST_MAG11</strain>
    </source>
</reference>
<organism evidence="2">
    <name type="scientific">uncultured Gemmatimonadaceae bacterium</name>
    <dbReference type="NCBI Taxonomy" id="246130"/>
    <lineage>
        <taxon>Bacteria</taxon>
        <taxon>Pseudomonadati</taxon>
        <taxon>Gemmatimonadota</taxon>
        <taxon>Gemmatimonadia</taxon>
        <taxon>Gemmatimonadales</taxon>
        <taxon>Gemmatimonadaceae</taxon>
        <taxon>environmental samples</taxon>
    </lineage>
</organism>
<dbReference type="AlphaFoldDB" id="A0A6J4KZH3"/>
<sequence length="327" mass="33209">MIGRSLIALAALGGCGGDGASGPPQPTDGGPGPGTPVAGVLACGGEGGAVRTQSLTLPERGTGRRLSAQIWAPDAGRQTAPCPALSLLPGGGAGISSVAWAAERLAASGYVVVVTLPASAGSTEAYHAAAVSGIDFLQSSENPYRASADTGRVGAAGWSLGARALSRTQADDRRVDALVAWDNLAVSEAGDAGSPACANEPTVLRAPRVPALGQASETCLDKPADAKLTAFERWRQAGVPAMTVVFAGASHFWWSAQASAAQHDLAHAYTRAWFDRWLKADTTATARLLGRTAPGLPSRPSSELLSARFRSAAAFDGRACPDLRAGC</sequence>